<reference evidence="1 2" key="1">
    <citation type="submission" date="2018-11" db="EMBL/GenBank/DDBJ databases">
        <authorList>
            <person name="Wuyts S."/>
        </authorList>
    </citation>
    <scope>NUCLEOTIDE SEQUENCE [LARGE SCALE GENOMIC DNA]</scope>
    <source>
        <strain evidence="1">Lactobacillus mudanjiangensis AMBF249</strain>
    </source>
</reference>
<dbReference type="EMBL" id="UYIG01000141">
    <property type="protein sequence ID" value="VDG29585.1"/>
    <property type="molecule type" value="Genomic_DNA"/>
</dbReference>
<organism evidence="1 2">
    <name type="scientific">Lactiplantibacillus mudanjiangensis</name>
    <dbReference type="NCBI Taxonomy" id="1296538"/>
    <lineage>
        <taxon>Bacteria</taxon>
        <taxon>Bacillati</taxon>
        <taxon>Bacillota</taxon>
        <taxon>Bacilli</taxon>
        <taxon>Lactobacillales</taxon>
        <taxon>Lactobacillaceae</taxon>
        <taxon>Lactiplantibacillus</taxon>
    </lineage>
</organism>
<dbReference type="Proteomes" id="UP000289996">
    <property type="component" value="Unassembled WGS sequence"/>
</dbReference>
<evidence type="ECO:0000313" key="2">
    <source>
        <dbReference type="Proteomes" id="UP000289996"/>
    </source>
</evidence>
<gene>
    <name evidence="1" type="ORF">MUDAN_MDHGFNIF_01145</name>
</gene>
<dbReference type="AlphaFoldDB" id="A0A660EAQ0"/>
<sequence>MMIVNMMKPYRYKNESDYRCRVIAFYVYFKIAFSQ</sequence>
<keyword evidence="2" id="KW-1185">Reference proteome</keyword>
<proteinExistence type="predicted"/>
<evidence type="ECO:0000313" key="1">
    <source>
        <dbReference type="EMBL" id="VDG29585.1"/>
    </source>
</evidence>
<name>A0A660EAQ0_9LACO</name>
<accession>A0A660EAQ0</accession>
<protein>
    <submittedName>
        <fullName evidence="1">Uncharacterized protein</fullName>
    </submittedName>
</protein>